<feature type="region of interest" description="Disordered" evidence="1">
    <location>
        <begin position="580"/>
        <end position="602"/>
    </location>
</feature>
<feature type="transmembrane region" description="Helical" evidence="2">
    <location>
        <begin position="354"/>
        <end position="373"/>
    </location>
</feature>
<feature type="transmembrane region" description="Helical" evidence="2">
    <location>
        <begin position="53"/>
        <end position="73"/>
    </location>
</feature>
<sequence>MTHFFEKTSERYREVSLWLSARFLVYRRPILIAVCVAVVVGGIFTPTKHAEAVFWFPFIAAIAVLGGAESLGIGTGMTGFFSWAGLNILNGILWLLQVASASLVYIAIYVFDYVIAFTVGNNFLADPGAVLAIENGWKIVRDTTNLFFIFALLTIAIATILRVSGYGMKALLPRLIIVALLINFSLPITRVVIDASNLVANQFNNSMIAATNATAGTRPSVGTTLLSRMGVKDMFGSIPTAKLDRGNTAIILILQITLNLITAWVFFMGAFVLIARLIAFVFLMVLSPAAFFFAILPKTRKHFDRWLTTLVSQAAVAPLFVFLITVIVIVANSGFIVGAQSKIPGFNEQGEQGFAVNAFFNWAVIVGLLYIAVRVTKDLSGELGAAVTSFGFNKVLGTAGFVGRHTLGLGASALSQSRLVKRLALGENKEGKPMRSGLAKDISQIIARPTAKGLLKVAGGSMDARRLGVTKEAAKISGLTLGGGVAGGYAKIKEDDVKAALKFSKYIGEETETKEEREDRQKAEDKRSELPELLRLEKVATEELKTARETQKAAQEAFNAVRTDIGEMAARQRKEYTELQGANQKVDERTKEYDEAKKKREESNTILKNIEDAIKSRGRARQEADARIVETNMFGSTRFVNPTKRAAAARIRANLKKSPKDKVFDAVTEASKQAADEEKANEEPKEEPKTT</sequence>
<feature type="compositionally biased region" description="Basic and acidic residues" evidence="1">
    <location>
        <begin position="514"/>
        <end position="529"/>
    </location>
</feature>
<feature type="region of interest" description="Disordered" evidence="1">
    <location>
        <begin position="656"/>
        <end position="691"/>
    </location>
</feature>
<keyword evidence="2" id="KW-0812">Transmembrane</keyword>
<feature type="transmembrane region" description="Helical" evidence="2">
    <location>
        <begin position="316"/>
        <end position="339"/>
    </location>
</feature>
<feature type="transmembrane region" description="Helical" evidence="2">
    <location>
        <begin position="273"/>
        <end position="296"/>
    </location>
</feature>
<feature type="compositionally biased region" description="Basic and acidic residues" evidence="1">
    <location>
        <begin position="674"/>
        <end position="691"/>
    </location>
</feature>
<name>A0A1F6EDH7_9BACT</name>
<evidence type="ECO:0000313" key="4">
    <source>
        <dbReference type="Proteomes" id="UP000179115"/>
    </source>
</evidence>
<keyword evidence="2" id="KW-1133">Transmembrane helix</keyword>
<dbReference type="AlphaFoldDB" id="A0A1F6EDH7"/>
<reference evidence="3 4" key="1">
    <citation type="journal article" date="2016" name="Nat. Commun.">
        <title>Thousands of microbial genomes shed light on interconnected biogeochemical processes in an aquifer system.</title>
        <authorList>
            <person name="Anantharaman K."/>
            <person name="Brown C.T."/>
            <person name="Hug L.A."/>
            <person name="Sharon I."/>
            <person name="Castelle C.J."/>
            <person name="Probst A.J."/>
            <person name="Thomas B.C."/>
            <person name="Singh A."/>
            <person name="Wilkins M.J."/>
            <person name="Karaoz U."/>
            <person name="Brodie E.L."/>
            <person name="Williams K.H."/>
            <person name="Hubbard S.S."/>
            <person name="Banfield J.F."/>
        </authorList>
    </citation>
    <scope>NUCLEOTIDE SEQUENCE [LARGE SCALE GENOMIC DNA]</scope>
</reference>
<gene>
    <name evidence="3" type="ORF">A3A35_00685</name>
</gene>
<dbReference type="STRING" id="1798508.A3A35_00685"/>
<feature type="region of interest" description="Disordered" evidence="1">
    <location>
        <begin position="510"/>
        <end position="529"/>
    </location>
</feature>
<comment type="caution">
    <text evidence="3">The sequence shown here is derived from an EMBL/GenBank/DDBJ whole genome shotgun (WGS) entry which is preliminary data.</text>
</comment>
<feature type="transmembrane region" description="Helical" evidence="2">
    <location>
        <begin position="171"/>
        <end position="193"/>
    </location>
</feature>
<feature type="transmembrane region" description="Helical" evidence="2">
    <location>
        <begin position="30"/>
        <end position="47"/>
    </location>
</feature>
<evidence type="ECO:0000256" key="2">
    <source>
        <dbReference type="SAM" id="Phobius"/>
    </source>
</evidence>
<evidence type="ECO:0000313" key="3">
    <source>
        <dbReference type="EMBL" id="OGG71667.1"/>
    </source>
</evidence>
<protein>
    <submittedName>
        <fullName evidence="3">Uncharacterized protein</fullName>
    </submittedName>
</protein>
<evidence type="ECO:0000256" key="1">
    <source>
        <dbReference type="SAM" id="MobiDB-lite"/>
    </source>
</evidence>
<dbReference type="Proteomes" id="UP000179115">
    <property type="component" value="Unassembled WGS sequence"/>
</dbReference>
<feature type="transmembrane region" description="Helical" evidence="2">
    <location>
        <begin position="103"/>
        <end position="125"/>
    </location>
</feature>
<accession>A0A1F6EDH7</accession>
<proteinExistence type="predicted"/>
<feature type="transmembrane region" description="Helical" evidence="2">
    <location>
        <begin position="80"/>
        <end position="97"/>
    </location>
</feature>
<keyword evidence="2" id="KW-0472">Membrane</keyword>
<feature type="transmembrane region" description="Helical" evidence="2">
    <location>
        <begin position="146"/>
        <end position="165"/>
    </location>
</feature>
<organism evidence="3 4">
    <name type="scientific">Candidatus Kaiserbacteria bacterium RIFCSPLOWO2_01_FULL_51_21</name>
    <dbReference type="NCBI Taxonomy" id="1798508"/>
    <lineage>
        <taxon>Bacteria</taxon>
        <taxon>Candidatus Kaiseribacteriota</taxon>
    </lineage>
</organism>
<feature type="compositionally biased region" description="Basic and acidic residues" evidence="1">
    <location>
        <begin position="585"/>
        <end position="602"/>
    </location>
</feature>
<dbReference type="EMBL" id="MFLV01000011">
    <property type="protein sequence ID" value="OGG71667.1"/>
    <property type="molecule type" value="Genomic_DNA"/>
</dbReference>
<feature type="transmembrane region" description="Helical" evidence="2">
    <location>
        <begin position="249"/>
        <end position="267"/>
    </location>
</feature>